<organism evidence="1 2">
    <name type="scientific">Clohesyomyces aquaticus</name>
    <dbReference type="NCBI Taxonomy" id="1231657"/>
    <lineage>
        <taxon>Eukaryota</taxon>
        <taxon>Fungi</taxon>
        <taxon>Dikarya</taxon>
        <taxon>Ascomycota</taxon>
        <taxon>Pezizomycotina</taxon>
        <taxon>Dothideomycetes</taxon>
        <taxon>Pleosporomycetidae</taxon>
        <taxon>Pleosporales</taxon>
        <taxon>Lindgomycetaceae</taxon>
        <taxon>Clohesyomyces</taxon>
    </lineage>
</organism>
<dbReference type="Proteomes" id="UP000193144">
    <property type="component" value="Unassembled WGS sequence"/>
</dbReference>
<evidence type="ECO:0000313" key="1">
    <source>
        <dbReference type="EMBL" id="ORX93379.1"/>
    </source>
</evidence>
<reference evidence="1 2" key="1">
    <citation type="submission" date="2016-07" db="EMBL/GenBank/DDBJ databases">
        <title>Pervasive Adenine N6-methylation of Active Genes in Fungi.</title>
        <authorList>
            <consortium name="DOE Joint Genome Institute"/>
            <person name="Mondo S.J."/>
            <person name="Dannebaum R.O."/>
            <person name="Kuo R.C."/>
            <person name="Labutti K."/>
            <person name="Haridas S."/>
            <person name="Kuo A."/>
            <person name="Salamov A."/>
            <person name="Ahrendt S.R."/>
            <person name="Lipzen A."/>
            <person name="Sullivan W."/>
            <person name="Andreopoulos W.B."/>
            <person name="Clum A."/>
            <person name="Lindquist E."/>
            <person name="Daum C."/>
            <person name="Ramamoorthy G.K."/>
            <person name="Gryganskyi A."/>
            <person name="Culley D."/>
            <person name="Magnuson J.K."/>
            <person name="James T.Y."/>
            <person name="O'Malley M.A."/>
            <person name="Stajich J.E."/>
            <person name="Spatafora J.W."/>
            <person name="Visel A."/>
            <person name="Grigoriev I.V."/>
        </authorList>
    </citation>
    <scope>NUCLEOTIDE SEQUENCE [LARGE SCALE GENOMIC DNA]</scope>
    <source>
        <strain evidence="1 2">CBS 115471</strain>
    </source>
</reference>
<comment type="caution">
    <text evidence="1">The sequence shown here is derived from an EMBL/GenBank/DDBJ whole genome shotgun (WGS) entry which is preliminary data.</text>
</comment>
<dbReference type="EMBL" id="MCFA01000343">
    <property type="protein sequence ID" value="ORX93379.1"/>
    <property type="molecule type" value="Genomic_DNA"/>
</dbReference>
<keyword evidence="2" id="KW-1185">Reference proteome</keyword>
<dbReference type="AlphaFoldDB" id="A0A1Y1Y5Y7"/>
<accession>A0A1Y1Y5Y7</accession>
<dbReference type="OrthoDB" id="4456803at2759"/>
<proteinExistence type="predicted"/>
<protein>
    <submittedName>
        <fullName evidence="1">Uncharacterized protein</fullName>
    </submittedName>
</protein>
<name>A0A1Y1Y5Y7_9PLEO</name>
<sequence length="208" mass="23380">MAFSPNGLWYPMFVTADIPVETINTILTKASKEQETHDQRHVDKNKPYANYWVLVKSRNQTEFETPTNGLVEPFENDFVDTTVQELCGFVQENFGEDGKLHNGVSDNFFGLLDARTARDQTLVCMSDCLISLEDKARIRVSWGLASREDEALVRYSGIHGPPTNEDVAVLLQGINVPIDDTPLAPILSHELQMMTRETTAALDSRSLY</sequence>
<gene>
    <name evidence="1" type="ORF">BCR34DRAFT_580545</name>
</gene>
<evidence type="ECO:0000313" key="2">
    <source>
        <dbReference type="Proteomes" id="UP000193144"/>
    </source>
</evidence>